<dbReference type="PIRSF" id="PIRSF001554">
    <property type="entry name" value="SucCS_beta"/>
    <property type="match status" value="1"/>
</dbReference>
<dbReference type="FunFam" id="3.40.50.261:FF:000001">
    <property type="entry name" value="Succinate--CoA ligase [ADP-forming] subunit beta"/>
    <property type="match status" value="1"/>
</dbReference>
<name>A0A4P9Y7Q3_9FUNG</name>
<evidence type="ECO:0000256" key="2">
    <source>
        <dbReference type="ARBA" id="ARBA00005064"/>
    </source>
</evidence>
<evidence type="ECO:0000313" key="16">
    <source>
        <dbReference type="Proteomes" id="UP000267251"/>
    </source>
</evidence>
<dbReference type="InterPro" id="IPR005809">
    <property type="entry name" value="Succ_CoA_ligase-like_bsu"/>
</dbReference>
<dbReference type="GO" id="GO:0006099">
    <property type="term" value="P:tricarboxylic acid cycle"/>
    <property type="evidence" value="ECO:0007669"/>
    <property type="project" value="UniProtKB-UniPathway"/>
</dbReference>
<evidence type="ECO:0000256" key="11">
    <source>
        <dbReference type="ARBA" id="ARBA00063570"/>
    </source>
</evidence>
<dbReference type="Gene3D" id="3.30.470.20">
    <property type="entry name" value="ATP-grasp fold, B domain"/>
    <property type="match status" value="1"/>
</dbReference>
<evidence type="ECO:0000313" key="15">
    <source>
        <dbReference type="EMBL" id="RKP15177.1"/>
    </source>
</evidence>
<evidence type="ECO:0000259" key="14">
    <source>
        <dbReference type="Pfam" id="PF08442"/>
    </source>
</evidence>
<dbReference type="HAMAP" id="MF_03220">
    <property type="entry name" value="Succ_CoA_betaA_euk"/>
    <property type="match status" value="1"/>
</dbReference>
<dbReference type="PROSITE" id="PS01217">
    <property type="entry name" value="SUCCINYL_COA_LIG_3"/>
    <property type="match status" value="1"/>
</dbReference>
<dbReference type="Proteomes" id="UP000267251">
    <property type="component" value="Unassembled WGS sequence"/>
</dbReference>
<evidence type="ECO:0000259" key="13">
    <source>
        <dbReference type="Pfam" id="PF00549"/>
    </source>
</evidence>
<dbReference type="PANTHER" id="PTHR11815:SF1">
    <property type="entry name" value="SUCCINATE--COA LIGASE [ADP-FORMING] SUBUNIT BETA, MITOCHONDRIAL"/>
    <property type="match status" value="1"/>
</dbReference>
<accession>A0A4P9Y7Q3</accession>
<dbReference type="GO" id="GO:0042709">
    <property type="term" value="C:succinate-CoA ligase complex"/>
    <property type="evidence" value="ECO:0007669"/>
    <property type="project" value="TreeGrafter"/>
</dbReference>
<feature type="domain" description="ATP-grasp fold succinyl-CoA synthetase-type" evidence="14">
    <location>
        <begin position="30"/>
        <end position="237"/>
    </location>
</feature>
<dbReference type="GO" id="GO:0005524">
    <property type="term" value="F:ATP binding"/>
    <property type="evidence" value="ECO:0007669"/>
    <property type="project" value="UniProtKB-KW"/>
</dbReference>
<reference evidence="16" key="1">
    <citation type="journal article" date="2018" name="Nat. Microbiol.">
        <title>Leveraging single-cell genomics to expand the fungal tree of life.</title>
        <authorList>
            <person name="Ahrendt S.R."/>
            <person name="Quandt C.A."/>
            <person name="Ciobanu D."/>
            <person name="Clum A."/>
            <person name="Salamov A."/>
            <person name="Andreopoulos B."/>
            <person name="Cheng J.F."/>
            <person name="Woyke T."/>
            <person name="Pelin A."/>
            <person name="Henrissat B."/>
            <person name="Reynolds N.K."/>
            <person name="Benny G.L."/>
            <person name="Smith M.E."/>
            <person name="James T.Y."/>
            <person name="Grigoriev I.V."/>
        </authorList>
    </citation>
    <scope>NUCLEOTIDE SEQUENCE [LARGE SCALE GENOMIC DNA]</scope>
</reference>
<evidence type="ECO:0000256" key="5">
    <source>
        <dbReference type="ARBA" id="ARBA00022723"/>
    </source>
</evidence>
<protein>
    <recommendedName>
        <fullName evidence="12">Succinate-CoA ligase subunit beta</fullName>
        <ecNumber evidence="12">6.2.1.-</ecNumber>
    </recommendedName>
</protein>
<evidence type="ECO:0000256" key="4">
    <source>
        <dbReference type="ARBA" id="ARBA00022598"/>
    </source>
</evidence>
<dbReference type="SUPFAM" id="SSF56059">
    <property type="entry name" value="Glutathione synthetase ATP-binding domain-like"/>
    <property type="match status" value="1"/>
</dbReference>
<dbReference type="InterPro" id="IPR017866">
    <property type="entry name" value="Succ-CoA_synthase_bsu_CS"/>
</dbReference>
<gene>
    <name evidence="15" type="ORF">BJ684DRAFT_18470</name>
</gene>
<dbReference type="FunFam" id="3.30.1490.20:FF:000004">
    <property type="entry name" value="Succinate--CoA ligase [ADP-forming] subunit beta, mitochondrial"/>
    <property type="match status" value="1"/>
</dbReference>
<dbReference type="InterPro" id="IPR013815">
    <property type="entry name" value="ATP_grasp_subdomain_1"/>
</dbReference>
<keyword evidence="10" id="KW-0496">Mitochondrion</keyword>
<proteinExistence type="inferred from homology"/>
<evidence type="ECO:0000256" key="10">
    <source>
        <dbReference type="ARBA" id="ARBA00023128"/>
    </source>
</evidence>
<comment type="subunit">
    <text evidence="11">Heterodimer of an alpha and a beta subunit. The beta subunit determines specificity for GTP.</text>
</comment>
<evidence type="ECO:0000256" key="8">
    <source>
        <dbReference type="ARBA" id="ARBA00022842"/>
    </source>
</evidence>
<evidence type="ECO:0000256" key="6">
    <source>
        <dbReference type="ARBA" id="ARBA00022741"/>
    </source>
</evidence>
<dbReference type="Pfam" id="PF08442">
    <property type="entry name" value="ATP-grasp_2"/>
    <property type="match status" value="1"/>
</dbReference>
<dbReference type="InterPro" id="IPR013650">
    <property type="entry name" value="ATP-grasp_succ-CoA_synth-type"/>
</dbReference>
<keyword evidence="16" id="KW-1185">Reference proteome</keyword>
<dbReference type="GO" id="GO:0006104">
    <property type="term" value="P:succinyl-CoA metabolic process"/>
    <property type="evidence" value="ECO:0007669"/>
    <property type="project" value="TreeGrafter"/>
</dbReference>
<evidence type="ECO:0000256" key="3">
    <source>
        <dbReference type="ARBA" id="ARBA00022532"/>
    </source>
</evidence>
<dbReference type="NCBIfam" id="TIGR01016">
    <property type="entry name" value="sucCoAbeta"/>
    <property type="match status" value="1"/>
</dbReference>
<organism evidence="15 16">
    <name type="scientific">Piptocephalis cylindrospora</name>
    <dbReference type="NCBI Taxonomy" id="1907219"/>
    <lineage>
        <taxon>Eukaryota</taxon>
        <taxon>Fungi</taxon>
        <taxon>Fungi incertae sedis</taxon>
        <taxon>Zoopagomycota</taxon>
        <taxon>Zoopagomycotina</taxon>
        <taxon>Zoopagomycetes</taxon>
        <taxon>Zoopagales</taxon>
        <taxon>Piptocephalidaceae</taxon>
        <taxon>Piptocephalis</taxon>
    </lineage>
</organism>
<dbReference type="SUPFAM" id="SSF52210">
    <property type="entry name" value="Succinyl-CoA synthetase domains"/>
    <property type="match status" value="1"/>
</dbReference>
<evidence type="ECO:0000256" key="1">
    <source>
        <dbReference type="ARBA" id="ARBA00001946"/>
    </source>
</evidence>
<dbReference type="EC" id="6.2.1.-" evidence="12"/>
<keyword evidence="7" id="KW-0067">ATP-binding</keyword>
<sequence length="439" mass="46753">MLPFARASLRSATTARVSTKLTAQRRGLAIHEYLSMEQLQSYGVATPKGFPANTASEARAAAEKLGTDDLVIKAQVLAGGRGKGTFSSGLKGGVRLINSPAQAEELAGKMLGQTLVTKQTGAAGKVCNTVYIAERKYARKEYYFAILMDRKTKGPALVASSEGGVDIETVAKENPSAIISVPIDIHTGLTDDIAKQVVSAMGFSSPSAESQARETIQRLYKLFIERDATQVEINPLSETSDGKVLCMDAKLNFDDNAEFRQQDVFALRDTTQEDPREVQAHKSDLNYIGLDGSIGCLVNGAGLAMSTLDIIQLHGGKPANFLDVGGGATAKQVTEAFKLISSDHNVTAILVNIFGGIMRCDVIAEGIISAVNELDMDIPLVVRLQGSKVDEAKALIASSGLKIFSEDDLDKAANLSVKVSKIVQLAKESGVSIKFDPSQ</sequence>
<keyword evidence="9" id="KW-0809">Transit peptide</keyword>
<evidence type="ECO:0000256" key="12">
    <source>
        <dbReference type="RuleBase" id="RU361258"/>
    </source>
</evidence>
<keyword evidence="5" id="KW-0479">Metal-binding</keyword>
<dbReference type="GO" id="GO:0005739">
    <property type="term" value="C:mitochondrion"/>
    <property type="evidence" value="ECO:0007669"/>
    <property type="project" value="InterPro"/>
</dbReference>
<dbReference type="Pfam" id="PF00549">
    <property type="entry name" value="Ligase_CoA"/>
    <property type="match status" value="1"/>
</dbReference>
<comment type="cofactor">
    <cofactor evidence="1">
        <name>Mg(2+)</name>
        <dbReference type="ChEBI" id="CHEBI:18420"/>
    </cofactor>
</comment>
<dbReference type="OrthoDB" id="1552at2759"/>
<dbReference type="InterPro" id="IPR016102">
    <property type="entry name" value="Succinyl-CoA_synth-like"/>
</dbReference>
<dbReference type="InterPro" id="IPR005811">
    <property type="entry name" value="SUCC_ACL_C"/>
</dbReference>
<dbReference type="GO" id="GO:0046872">
    <property type="term" value="F:metal ion binding"/>
    <property type="evidence" value="ECO:0007669"/>
    <property type="project" value="UniProtKB-KW"/>
</dbReference>
<dbReference type="PANTHER" id="PTHR11815">
    <property type="entry name" value="SUCCINYL-COA SYNTHETASE BETA CHAIN"/>
    <property type="match status" value="1"/>
</dbReference>
<dbReference type="AlphaFoldDB" id="A0A4P9Y7Q3"/>
<dbReference type="InterPro" id="IPR034723">
    <property type="entry name" value="Succ_CoA_betaA_euk"/>
</dbReference>
<comment type="similarity">
    <text evidence="12">Belongs to the succinate/malate CoA ligase beta subunit family.</text>
</comment>
<dbReference type="FunFam" id="3.30.470.20:FF:000002">
    <property type="entry name" value="Succinate--CoA ligase [ADP-forming] subunit beta"/>
    <property type="match status" value="1"/>
</dbReference>
<evidence type="ECO:0000256" key="7">
    <source>
        <dbReference type="ARBA" id="ARBA00022840"/>
    </source>
</evidence>
<dbReference type="HAMAP" id="MF_00558">
    <property type="entry name" value="Succ_CoA_beta"/>
    <property type="match status" value="1"/>
</dbReference>
<dbReference type="EMBL" id="KZ987751">
    <property type="protein sequence ID" value="RKP15177.1"/>
    <property type="molecule type" value="Genomic_DNA"/>
</dbReference>
<keyword evidence="3" id="KW-0816">Tricarboxylic acid cycle</keyword>
<comment type="pathway">
    <text evidence="2">Carbohydrate metabolism; tricarboxylic acid cycle; succinate from succinyl-CoA (ligase route): step 1/1.</text>
</comment>
<feature type="domain" description="ATP-citrate synthase/succinyl-CoA ligase C-terminal" evidence="13">
    <location>
        <begin position="297"/>
        <end position="414"/>
    </location>
</feature>
<dbReference type="GO" id="GO:0004775">
    <property type="term" value="F:succinate-CoA ligase (ADP-forming) activity"/>
    <property type="evidence" value="ECO:0007669"/>
    <property type="project" value="TreeGrafter"/>
</dbReference>
<dbReference type="UniPathway" id="UPA00223">
    <property type="reaction ID" value="UER00999"/>
</dbReference>
<keyword evidence="4 12" id="KW-0436">Ligase</keyword>
<keyword evidence="6 12" id="KW-0547">Nucleotide-binding</keyword>
<dbReference type="Gene3D" id="3.40.50.261">
    <property type="entry name" value="Succinyl-CoA synthetase domains"/>
    <property type="match status" value="1"/>
</dbReference>
<keyword evidence="8" id="KW-0460">Magnesium</keyword>
<dbReference type="NCBIfam" id="NF001913">
    <property type="entry name" value="PRK00696.1"/>
    <property type="match status" value="1"/>
</dbReference>
<evidence type="ECO:0000256" key="9">
    <source>
        <dbReference type="ARBA" id="ARBA00022946"/>
    </source>
</evidence>
<dbReference type="Gene3D" id="3.30.1490.20">
    <property type="entry name" value="ATP-grasp fold, A domain"/>
    <property type="match status" value="1"/>
</dbReference>